<keyword evidence="3" id="KW-1185">Reference proteome</keyword>
<organism evidence="2 3">
    <name type="scientific">Sporobacter termitidis DSM 10068</name>
    <dbReference type="NCBI Taxonomy" id="1123282"/>
    <lineage>
        <taxon>Bacteria</taxon>
        <taxon>Bacillati</taxon>
        <taxon>Bacillota</taxon>
        <taxon>Clostridia</taxon>
        <taxon>Eubacteriales</taxon>
        <taxon>Oscillospiraceae</taxon>
        <taxon>Sporobacter</taxon>
    </lineage>
</organism>
<feature type="region of interest" description="Disordered" evidence="1">
    <location>
        <begin position="1"/>
        <end position="50"/>
    </location>
</feature>
<proteinExistence type="predicted"/>
<feature type="compositionally biased region" description="Polar residues" evidence="1">
    <location>
        <begin position="11"/>
        <end position="30"/>
    </location>
</feature>
<evidence type="ECO:0000313" key="3">
    <source>
        <dbReference type="Proteomes" id="UP000183995"/>
    </source>
</evidence>
<dbReference type="EMBL" id="FQXV01000008">
    <property type="protein sequence ID" value="SHI11335.1"/>
    <property type="molecule type" value="Genomic_DNA"/>
</dbReference>
<dbReference type="Proteomes" id="UP000183995">
    <property type="component" value="Unassembled WGS sequence"/>
</dbReference>
<evidence type="ECO:0000313" key="2">
    <source>
        <dbReference type="EMBL" id="SHI11335.1"/>
    </source>
</evidence>
<protein>
    <submittedName>
        <fullName evidence="2">Uncharacterized protein</fullName>
    </submittedName>
</protein>
<feature type="compositionally biased region" description="Basic residues" evidence="1">
    <location>
        <begin position="1"/>
        <end position="10"/>
    </location>
</feature>
<gene>
    <name evidence="2" type="ORF">SAMN02745823_02529</name>
</gene>
<accession>A0A1M5YH49</accession>
<name>A0A1M5YH49_9FIRM</name>
<sequence>MAEREKKKRSNFFTYNNNNGIPSMNKQNHFNVEENSDWESRKDRYRGKLY</sequence>
<evidence type="ECO:0000256" key="1">
    <source>
        <dbReference type="SAM" id="MobiDB-lite"/>
    </source>
</evidence>
<dbReference type="AlphaFoldDB" id="A0A1M5YH49"/>
<reference evidence="2 3" key="1">
    <citation type="submission" date="2016-11" db="EMBL/GenBank/DDBJ databases">
        <authorList>
            <person name="Jaros S."/>
            <person name="Januszkiewicz K."/>
            <person name="Wedrychowicz H."/>
        </authorList>
    </citation>
    <scope>NUCLEOTIDE SEQUENCE [LARGE SCALE GENOMIC DNA]</scope>
    <source>
        <strain evidence="2 3">DSM 10068</strain>
    </source>
</reference>
<dbReference type="RefSeq" id="WP_159435410.1">
    <property type="nucleotide sequence ID" value="NZ_FQXV01000008.1"/>
</dbReference>